<evidence type="ECO:0000256" key="6">
    <source>
        <dbReference type="SAM" id="MobiDB-lite"/>
    </source>
</evidence>
<evidence type="ECO:0000256" key="4">
    <source>
        <dbReference type="ARBA" id="ARBA00024746"/>
    </source>
</evidence>
<evidence type="ECO:0000259" key="7">
    <source>
        <dbReference type="Pfam" id="PF13860"/>
    </source>
</evidence>
<name>A0A0A8K7K6_9SPHN</name>
<dbReference type="Gene3D" id="2.30.30.910">
    <property type="match status" value="1"/>
</dbReference>
<comment type="similarity">
    <text evidence="1 5">Belongs to the FlgD family.</text>
</comment>
<dbReference type="EMBL" id="LC043073">
    <property type="protein sequence ID" value="BAQ18865.1"/>
    <property type="molecule type" value="Genomic_DNA"/>
</dbReference>
<evidence type="ECO:0000256" key="2">
    <source>
        <dbReference type="ARBA" id="ARBA00016013"/>
    </source>
</evidence>
<dbReference type="Gene3D" id="2.60.40.4070">
    <property type="match status" value="1"/>
</dbReference>
<feature type="domain" description="FlgD/Vpr Ig-like" evidence="7">
    <location>
        <begin position="112"/>
        <end position="188"/>
    </location>
</feature>
<evidence type="ECO:0000256" key="3">
    <source>
        <dbReference type="ARBA" id="ARBA00022795"/>
    </source>
</evidence>
<dbReference type="Pfam" id="PF03963">
    <property type="entry name" value="FlgD"/>
    <property type="match status" value="1"/>
</dbReference>
<comment type="function">
    <text evidence="4 5">Required for flagellar hook formation. May act as a scaffolding protein.</text>
</comment>
<evidence type="ECO:0000256" key="1">
    <source>
        <dbReference type="ARBA" id="ARBA00010577"/>
    </source>
</evidence>
<dbReference type="GO" id="GO:0044781">
    <property type="term" value="P:bacterial-type flagellum organization"/>
    <property type="evidence" value="ECO:0007669"/>
    <property type="project" value="UniProtKB-UniRule"/>
</dbReference>
<keyword evidence="3 5" id="KW-1005">Bacterial flagellum biogenesis</keyword>
<protein>
    <recommendedName>
        <fullName evidence="2 5">Basal-body rod modification protein FlgD</fullName>
    </recommendedName>
</protein>
<accession>A0A0A8K7K6</accession>
<reference evidence="9" key="1">
    <citation type="submission" date="2015-04" db="EMBL/GenBank/DDBJ databases">
        <title>Formation of a single polar flagellum by lateral and polar bacterial flagellar gene sets.</title>
        <authorList>
            <person name="Maruyama Y."/>
            <person name="Kobayashi M."/>
            <person name="Murata K."/>
            <person name="Hashimoto W."/>
        </authorList>
    </citation>
    <scope>NUCLEOTIDE SEQUENCE</scope>
    <source>
        <strain evidence="9">A1</strain>
    </source>
</reference>
<organism evidence="9">
    <name type="scientific">Sphingomonas sp. A1</name>
    <dbReference type="NCBI Taxonomy" id="90322"/>
    <lineage>
        <taxon>Bacteria</taxon>
        <taxon>Pseudomonadati</taxon>
        <taxon>Pseudomonadota</taxon>
        <taxon>Alphaproteobacteria</taxon>
        <taxon>Sphingomonadales</taxon>
        <taxon>Sphingomonadaceae</taxon>
        <taxon>Sphingomonas</taxon>
    </lineage>
</organism>
<evidence type="ECO:0000259" key="8">
    <source>
        <dbReference type="Pfam" id="PF13861"/>
    </source>
</evidence>
<keyword evidence="9" id="KW-0282">Flagellum</keyword>
<dbReference type="InterPro" id="IPR025965">
    <property type="entry name" value="FlgD/Vpr_Ig-like"/>
</dbReference>
<dbReference type="InterPro" id="IPR005648">
    <property type="entry name" value="FlgD"/>
</dbReference>
<dbReference type="Pfam" id="PF13860">
    <property type="entry name" value="FlgD_ig"/>
    <property type="match status" value="1"/>
</dbReference>
<keyword evidence="9" id="KW-0969">Cilium</keyword>
<feature type="domain" description="FlgD Tudor-like" evidence="8">
    <location>
        <begin position="97"/>
        <end position="230"/>
    </location>
</feature>
<dbReference type="Pfam" id="PF13861">
    <property type="entry name" value="FLgD_tudor"/>
    <property type="match status" value="1"/>
</dbReference>
<gene>
    <name evidence="9" type="primary">flgD</name>
</gene>
<evidence type="ECO:0000256" key="5">
    <source>
        <dbReference type="RuleBase" id="RU362076"/>
    </source>
</evidence>
<feature type="compositionally biased region" description="Low complexity" evidence="6">
    <location>
        <begin position="24"/>
        <end position="36"/>
    </location>
</feature>
<keyword evidence="9" id="KW-0966">Cell projection</keyword>
<dbReference type="AlphaFoldDB" id="A0A0A8K7K6"/>
<dbReference type="InterPro" id="IPR025963">
    <property type="entry name" value="FLgD_Tudor"/>
</dbReference>
<evidence type="ECO:0000313" key="9">
    <source>
        <dbReference type="EMBL" id="BAQ18865.1"/>
    </source>
</evidence>
<feature type="region of interest" description="Disordered" evidence="6">
    <location>
        <begin position="15"/>
        <end position="36"/>
    </location>
</feature>
<proteinExistence type="inferred from homology"/>
<sequence length="233" mass="24643">MATSSVNNNAAAQSVYDQLNGTKSTTSDTSSTSSSSDRIKMDFLSLLTAQLKNQDPLNPLDNAQTTSQLAQISTVDGIEKLNTQLSTMFSSFQANETYQAAALIGHQVLVEGNQLKLTEGVAVGGIEMPAAADKAFVTVYNKDGTKVAELSLGKLDAGANEFVWDGKTADGTQLEDGTYTIKVSASNEDGTKVTPKSLELASVFSVGKKTDGSIELEVGRFGQLSMSDIKRIL</sequence>